<evidence type="ECO:0000313" key="2">
    <source>
        <dbReference type="EMBL" id="KJH45374.1"/>
    </source>
</evidence>
<accession>A0A0D8XNK2</accession>
<dbReference type="AlphaFoldDB" id="A0A0D8XNK2"/>
<keyword evidence="3" id="KW-1185">Reference proteome</keyword>
<gene>
    <name evidence="2" type="ORF">DICVIV_08587</name>
</gene>
<proteinExistence type="predicted"/>
<reference evidence="3" key="2">
    <citation type="journal article" date="2016" name="Sci. Rep.">
        <title>Dictyocaulus viviparus genome, variome and transcriptome elucidate lungworm biology and support future intervention.</title>
        <authorList>
            <person name="McNulty S.N."/>
            <person name="Strube C."/>
            <person name="Rosa B.A."/>
            <person name="Martin J.C."/>
            <person name="Tyagi R."/>
            <person name="Choi Y.J."/>
            <person name="Wang Q."/>
            <person name="Hallsworth Pepin K."/>
            <person name="Zhang X."/>
            <person name="Ozersky P."/>
            <person name="Wilson R.K."/>
            <person name="Sternberg P.W."/>
            <person name="Gasser R.B."/>
            <person name="Mitreva M."/>
        </authorList>
    </citation>
    <scope>NUCLEOTIDE SEQUENCE [LARGE SCALE GENOMIC DNA]</scope>
    <source>
        <strain evidence="3">HannoverDv2000</strain>
    </source>
</reference>
<dbReference type="Proteomes" id="UP000053766">
    <property type="component" value="Unassembled WGS sequence"/>
</dbReference>
<dbReference type="EMBL" id="KN716411">
    <property type="protein sequence ID" value="KJH45374.1"/>
    <property type="molecule type" value="Genomic_DNA"/>
</dbReference>
<name>A0A0D8XNK2_DICVI</name>
<protein>
    <submittedName>
        <fullName evidence="2">Uncharacterized protein</fullName>
    </submittedName>
</protein>
<feature type="compositionally biased region" description="Basic and acidic residues" evidence="1">
    <location>
        <begin position="72"/>
        <end position="89"/>
    </location>
</feature>
<organism evidence="2 3">
    <name type="scientific">Dictyocaulus viviparus</name>
    <name type="common">Bovine lungworm</name>
    <dbReference type="NCBI Taxonomy" id="29172"/>
    <lineage>
        <taxon>Eukaryota</taxon>
        <taxon>Metazoa</taxon>
        <taxon>Ecdysozoa</taxon>
        <taxon>Nematoda</taxon>
        <taxon>Chromadorea</taxon>
        <taxon>Rhabditida</taxon>
        <taxon>Rhabditina</taxon>
        <taxon>Rhabditomorpha</taxon>
        <taxon>Strongyloidea</taxon>
        <taxon>Metastrongylidae</taxon>
        <taxon>Dictyocaulus</taxon>
    </lineage>
</organism>
<reference evidence="2 3" key="1">
    <citation type="submission" date="2013-11" db="EMBL/GenBank/DDBJ databases">
        <title>Draft genome of the bovine lungworm Dictyocaulus viviparus.</title>
        <authorList>
            <person name="Mitreva M."/>
        </authorList>
    </citation>
    <scope>NUCLEOTIDE SEQUENCE [LARGE SCALE GENOMIC DNA]</scope>
    <source>
        <strain evidence="2 3">HannoverDv2000</strain>
    </source>
</reference>
<evidence type="ECO:0000256" key="1">
    <source>
        <dbReference type="SAM" id="MobiDB-lite"/>
    </source>
</evidence>
<feature type="region of interest" description="Disordered" evidence="1">
    <location>
        <begin position="67"/>
        <end position="104"/>
    </location>
</feature>
<evidence type="ECO:0000313" key="3">
    <source>
        <dbReference type="Proteomes" id="UP000053766"/>
    </source>
</evidence>
<sequence length="104" mass="12166">MIKTRTALTIKEQLLTTSLFSENNIQHDHDSMREKLIEMFLKPTPAVKEMFAYFFIDGHVNFVPFRNPVPNKESKKDGENKDCMNEKHHNTPTNVIGFPIGYRR</sequence>